<comment type="caution">
    <text evidence="2">The sequence shown here is derived from an EMBL/GenBank/DDBJ whole genome shotgun (WGS) entry which is preliminary data.</text>
</comment>
<dbReference type="InterPro" id="IPR018683">
    <property type="entry name" value="DUF2169"/>
</dbReference>
<feature type="domain" description="DUF2169" evidence="1">
    <location>
        <begin position="21"/>
        <end position="321"/>
    </location>
</feature>
<dbReference type="Proteomes" id="UP001595548">
    <property type="component" value="Unassembled WGS sequence"/>
</dbReference>
<dbReference type="EMBL" id="JBHRTL010000023">
    <property type="protein sequence ID" value="MFC3156038.1"/>
    <property type="molecule type" value="Genomic_DNA"/>
</dbReference>
<evidence type="ECO:0000313" key="2">
    <source>
        <dbReference type="EMBL" id="MFC3156038.1"/>
    </source>
</evidence>
<name>A0ABV7HTA7_9GAMM</name>
<protein>
    <submittedName>
        <fullName evidence="2">DUF2169 domain-containing protein</fullName>
    </submittedName>
</protein>
<organism evidence="2 3">
    <name type="scientific">Gilvimarinus japonicus</name>
    <dbReference type="NCBI Taxonomy" id="1796469"/>
    <lineage>
        <taxon>Bacteria</taxon>
        <taxon>Pseudomonadati</taxon>
        <taxon>Pseudomonadota</taxon>
        <taxon>Gammaproteobacteria</taxon>
        <taxon>Cellvibrionales</taxon>
        <taxon>Cellvibrionaceae</taxon>
        <taxon>Gilvimarinus</taxon>
    </lineage>
</organism>
<keyword evidence="3" id="KW-1185">Reference proteome</keyword>
<dbReference type="Pfam" id="PF09937">
    <property type="entry name" value="DUF2169"/>
    <property type="match status" value="1"/>
</dbReference>
<sequence length="369" mass="41237">MELIVNNRALSASVSTAFDVRGQEHLVIVAKASWSIPPPGQRPRPLAAPAFCYSDQYTGEPGLTAMVYGNDFALHKNACDIIFDACAHTPQGKPLRILEVGFRIGALAKSVRVTGERYWRQRLGIPYLTQPALFTTMPLHYDLAFGGSLSRNPKDAAAPIDTYLPNPVGTGWTSKHTRNQLANQRAPSLEYPTDAITHGQGKHRPAALGAIGSHWRQRAQYAGTMDEHWQKNIFPFLPEDFDERFHQTAPHDQQMPAPQGGETVILANLVKNRPHIEFLLPAVGPMPVRVLRKNYTTETLSAHADTVFFETEKNRFSVVWRSHTPLQKNLREINCVAVGKVSQQWWQSRVMGTDNCEPCNNQENNGDNL</sequence>
<gene>
    <name evidence="2" type="ORF">ACFOEB_12585</name>
</gene>
<evidence type="ECO:0000313" key="3">
    <source>
        <dbReference type="Proteomes" id="UP001595548"/>
    </source>
</evidence>
<evidence type="ECO:0000259" key="1">
    <source>
        <dbReference type="Pfam" id="PF09937"/>
    </source>
</evidence>
<dbReference type="RefSeq" id="WP_382417112.1">
    <property type="nucleotide sequence ID" value="NZ_AP031500.1"/>
</dbReference>
<reference evidence="3" key="1">
    <citation type="journal article" date="2019" name="Int. J. Syst. Evol. Microbiol.">
        <title>The Global Catalogue of Microorganisms (GCM) 10K type strain sequencing project: providing services to taxonomists for standard genome sequencing and annotation.</title>
        <authorList>
            <consortium name="The Broad Institute Genomics Platform"/>
            <consortium name="The Broad Institute Genome Sequencing Center for Infectious Disease"/>
            <person name="Wu L."/>
            <person name="Ma J."/>
        </authorList>
    </citation>
    <scope>NUCLEOTIDE SEQUENCE [LARGE SCALE GENOMIC DNA]</scope>
    <source>
        <strain evidence="3">KCTC 52141</strain>
    </source>
</reference>
<accession>A0ABV7HTA7</accession>
<proteinExistence type="predicted"/>